<keyword evidence="3 10" id="KW-0716">Sensory transduction</keyword>
<feature type="transmembrane region" description="Helical" evidence="10">
    <location>
        <begin position="43"/>
        <end position="61"/>
    </location>
</feature>
<comment type="caution">
    <text evidence="10">Lacks conserved residue(s) required for the propagation of feature annotation.</text>
</comment>
<dbReference type="AlphaFoldDB" id="A0A6P4FPB2"/>
<keyword evidence="6 10" id="KW-1133">Transmembrane helix</keyword>
<sequence length="397" mass="46013">MIFKYIRGPTPGNLFCSRDSVVHLHMGMDQMGWRLPPRTRPYWWLYYIWSFTTTLITFVYLPYGLTMTGIKKMSSFTTSDLFTYVQTPVNMNAAMMKGITVLLMRRRFFRALEIMDLMDNRCTKMQEKMQVHRSVALCNIIVIIYYCVYFGYLTLAVIGALIIGKTPFYLYNPLVDPEEHFYLTTAIETTALSGLILSNILLDVYPIVYVFTLRTHLELLAQRVKNLRRDPDKSEDQNYAELVDCVKDHKLIVEFGNSMRPMISATMFIQLLSVGLILGFAAVSMQFFTTAIERFVSGFYFFGVLFQTFPFCFLCEQVISDCDSLTNTLFHSEWIGAERRYRTVLVYFIHNVQQSITFTAGGIFPICLNTNLKMAKFAFSVVTIVNEMDLVEKLKRE</sequence>
<evidence type="ECO:0000256" key="4">
    <source>
        <dbReference type="ARBA" id="ARBA00022692"/>
    </source>
</evidence>
<keyword evidence="9 10" id="KW-0807">Transducer</keyword>
<dbReference type="RefSeq" id="XP_016987101.1">
    <property type="nucleotide sequence ID" value="XM_017131612.1"/>
</dbReference>
<comment type="similarity">
    <text evidence="10">Belongs to the insect chemoreceptor superfamily. Heteromeric odorant receptor channel (TC 1.A.69) family.</text>
</comment>
<dbReference type="InterPro" id="IPR004117">
    <property type="entry name" value="7tm6_olfct_rcpt"/>
</dbReference>
<dbReference type="PANTHER" id="PTHR21137">
    <property type="entry name" value="ODORANT RECEPTOR"/>
    <property type="match status" value="1"/>
</dbReference>
<organism evidence="11">
    <name type="scientific">Drosophila rhopaloa</name>
    <name type="common">Fruit fly</name>
    <dbReference type="NCBI Taxonomy" id="1041015"/>
    <lineage>
        <taxon>Eukaryota</taxon>
        <taxon>Metazoa</taxon>
        <taxon>Ecdysozoa</taxon>
        <taxon>Arthropoda</taxon>
        <taxon>Hexapoda</taxon>
        <taxon>Insecta</taxon>
        <taxon>Pterygota</taxon>
        <taxon>Neoptera</taxon>
        <taxon>Endopterygota</taxon>
        <taxon>Diptera</taxon>
        <taxon>Brachycera</taxon>
        <taxon>Muscomorpha</taxon>
        <taxon>Ephydroidea</taxon>
        <taxon>Drosophilidae</taxon>
        <taxon>Drosophila</taxon>
        <taxon>Sophophora</taxon>
    </lineage>
</organism>
<evidence type="ECO:0000256" key="3">
    <source>
        <dbReference type="ARBA" id="ARBA00022606"/>
    </source>
</evidence>
<evidence type="ECO:0000256" key="6">
    <source>
        <dbReference type="ARBA" id="ARBA00022989"/>
    </source>
</evidence>
<proteinExistence type="inferred from homology"/>
<accession>A0A6P4FPB2</accession>
<keyword evidence="4 10" id="KW-0812">Transmembrane</keyword>
<evidence type="ECO:0000256" key="9">
    <source>
        <dbReference type="ARBA" id="ARBA00023224"/>
    </source>
</evidence>
<dbReference type="Pfam" id="PF02949">
    <property type="entry name" value="7tm_6"/>
    <property type="match status" value="1"/>
</dbReference>
<feature type="transmembrane region" description="Helical" evidence="10">
    <location>
        <begin position="295"/>
        <end position="315"/>
    </location>
</feature>
<evidence type="ECO:0000256" key="10">
    <source>
        <dbReference type="RuleBase" id="RU351113"/>
    </source>
</evidence>
<evidence type="ECO:0000256" key="5">
    <source>
        <dbReference type="ARBA" id="ARBA00022725"/>
    </source>
</evidence>
<keyword evidence="5 10" id="KW-0552">Olfaction</keyword>
<feature type="transmembrane region" description="Helical" evidence="10">
    <location>
        <begin position="134"/>
        <end position="163"/>
    </location>
</feature>
<gene>
    <name evidence="11" type="primary">LOC108050112</name>
</gene>
<keyword evidence="8 10" id="KW-0675">Receptor</keyword>
<feature type="transmembrane region" description="Helical" evidence="10">
    <location>
        <begin position="191"/>
        <end position="213"/>
    </location>
</feature>
<dbReference type="GO" id="GO:0005549">
    <property type="term" value="F:odorant binding"/>
    <property type="evidence" value="ECO:0007669"/>
    <property type="project" value="InterPro"/>
</dbReference>
<keyword evidence="7 10" id="KW-0472">Membrane</keyword>
<feature type="transmembrane region" description="Helical" evidence="10">
    <location>
        <begin position="268"/>
        <end position="289"/>
    </location>
</feature>
<reference evidence="11" key="1">
    <citation type="submission" date="2025-08" db="UniProtKB">
        <authorList>
            <consortium name="RefSeq"/>
        </authorList>
    </citation>
    <scope>IDENTIFICATION</scope>
</reference>
<feature type="transmembrane region" description="Helical" evidence="10">
    <location>
        <begin position="81"/>
        <end position="104"/>
    </location>
</feature>
<evidence type="ECO:0000256" key="8">
    <source>
        <dbReference type="ARBA" id="ARBA00023170"/>
    </source>
</evidence>
<dbReference type="GO" id="GO:0007165">
    <property type="term" value="P:signal transduction"/>
    <property type="evidence" value="ECO:0007669"/>
    <property type="project" value="UniProtKB-KW"/>
</dbReference>
<dbReference type="PANTHER" id="PTHR21137:SF35">
    <property type="entry name" value="ODORANT RECEPTOR 19A-RELATED"/>
    <property type="match status" value="1"/>
</dbReference>
<evidence type="ECO:0000313" key="11">
    <source>
        <dbReference type="RefSeq" id="XP_016987101.1"/>
    </source>
</evidence>
<dbReference type="GeneID" id="108050112"/>
<evidence type="ECO:0000256" key="7">
    <source>
        <dbReference type="ARBA" id="ARBA00023136"/>
    </source>
</evidence>
<evidence type="ECO:0000256" key="2">
    <source>
        <dbReference type="ARBA" id="ARBA00022475"/>
    </source>
</evidence>
<dbReference type="OrthoDB" id="6604226at2759"/>
<keyword evidence="2" id="KW-1003">Cell membrane</keyword>
<dbReference type="RefSeq" id="XP_016987101.2">
    <property type="nucleotide sequence ID" value="XM_017131612.2"/>
</dbReference>
<dbReference type="GO" id="GO:0005886">
    <property type="term" value="C:plasma membrane"/>
    <property type="evidence" value="ECO:0007669"/>
    <property type="project" value="UniProtKB-SubCell"/>
</dbReference>
<name>A0A6P4FPB2_DRORH</name>
<protein>
    <recommendedName>
        <fullName evidence="10">Odorant receptor</fullName>
    </recommendedName>
</protein>
<evidence type="ECO:0000256" key="1">
    <source>
        <dbReference type="ARBA" id="ARBA00004651"/>
    </source>
</evidence>
<comment type="subcellular location">
    <subcellularLocation>
        <location evidence="1 10">Cell membrane</location>
        <topology evidence="1 10">Multi-pass membrane protein</topology>
    </subcellularLocation>
</comment>
<dbReference type="GO" id="GO:0004984">
    <property type="term" value="F:olfactory receptor activity"/>
    <property type="evidence" value="ECO:0007669"/>
    <property type="project" value="InterPro"/>
</dbReference>